<keyword evidence="2" id="KW-1185">Reference proteome</keyword>
<reference evidence="3" key="1">
    <citation type="submission" date="2016-11" db="UniProtKB">
        <authorList>
            <consortium name="WormBaseParasite"/>
        </authorList>
    </citation>
    <scope>IDENTIFICATION</scope>
</reference>
<evidence type="ECO:0000313" key="3">
    <source>
        <dbReference type="WBParaSite" id="maker-unitig_40036-snap-gene-0.2-mRNA-1"/>
    </source>
</evidence>
<proteinExistence type="predicted"/>
<evidence type="ECO:0000256" key="1">
    <source>
        <dbReference type="SAM" id="MobiDB-lite"/>
    </source>
</evidence>
<feature type="compositionally biased region" description="Basic and acidic residues" evidence="1">
    <location>
        <begin position="310"/>
        <end position="329"/>
    </location>
</feature>
<accession>A0A1I8FLR8</accession>
<dbReference type="AlphaFoldDB" id="A0A1I8FLR8"/>
<organism evidence="2 3">
    <name type="scientific">Macrostomum lignano</name>
    <dbReference type="NCBI Taxonomy" id="282301"/>
    <lineage>
        <taxon>Eukaryota</taxon>
        <taxon>Metazoa</taxon>
        <taxon>Spiralia</taxon>
        <taxon>Lophotrochozoa</taxon>
        <taxon>Platyhelminthes</taxon>
        <taxon>Rhabditophora</taxon>
        <taxon>Macrostomorpha</taxon>
        <taxon>Macrostomida</taxon>
        <taxon>Macrostomidae</taxon>
        <taxon>Macrostomum</taxon>
    </lineage>
</organism>
<dbReference type="PANTHER" id="PTHR19871:SF14">
    <property type="entry name" value="DUF4062 DOMAIN-CONTAINING PROTEIN"/>
    <property type="match status" value="1"/>
</dbReference>
<feature type="region of interest" description="Disordered" evidence="1">
    <location>
        <begin position="289"/>
        <end position="345"/>
    </location>
</feature>
<protein>
    <submittedName>
        <fullName evidence="3">ANK_REP_REGION domain-containing protein</fullName>
    </submittedName>
</protein>
<dbReference type="InterPro" id="IPR052752">
    <property type="entry name" value="NACHT-WD_repeat"/>
</dbReference>
<name>A0A1I8FLR8_9PLAT</name>
<dbReference type="WBParaSite" id="maker-unitig_40036-snap-gene-0.2-mRNA-1">
    <property type="protein sequence ID" value="maker-unitig_40036-snap-gene-0.2-mRNA-1"/>
    <property type="gene ID" value="maker-unitig_40036-snap-gene-0.2"/>
</dbReference>
<evidence type="ECO:0000313" key="2">
    <source>
        <dbReference type="Proteomes" id="UP000095280"/>
    </source>
</evidence>
<feature type="compositionally biased region" description="Polar residues" evidence="1">
    <location>
        <begin position="330"/>
        <end position="344"/>
    </location>
</feature>
<sequence>LLGETTTKVKAAMVSGRHPLLWSAASDRLPRRTCQPATVPAIRRSSHEIVAIQCRTLNASSDAVRQHMKTSLRSGGQTASNFDCVCTVWRCLAEGRRVQAFRAVFLDIAKPRTQPIEDSASSRELQRQRELMCRRWLSTAPAERRLNAKQLINCSVHGSRAVIRSGGLASKVPMIRPRVERNPRPIGAFETGENPICTAAENISRFTVHWSHKRHRPGQCAGHQAYLDSLCADFETRMNDAHPRECVEVRPLFYGRQPLLNLLTQYLAKPASSPLICYGVSGCGKNQPDGQAGLRHAGPPSPAGADGTDDGSRDDAQATRRVNDEDNKTTDNIQSVKNPSNRSGSDAKAIGLYKASLGSSDSIDQLKPDDSAHSCFWLRRACQKMFWFVLDPSDSKAISAREQLRQRDRILTDKQLRLLETCVARVRLPLYARCALISLAKWSSFSWLMRKLLDLGGIKIWEVDQRGSGRYQDLDVYQERYMGMDRFSHKSRSQTAPTSARESSRSCFAEIERKHVVLLVREALGYLTVSYAGLVGERNWSNILAWMTTC</sequence>
<dbReference type="PANTHER" id="PTHR19871">
    <property type="entry name" value="BETA TRANSDUCIN-RELATED PROTEIN"/>
    <property type="match status" value="1"/>
</dbReference>
<dbReference type="Proteomes" id="UP000095280">
    <property type="component" value="Unplaced"/>
</dbReference>